<organism evidence="3 4">
    <name type="scientific">Aspergillus avenaceus</name>
    <dbReference type="NCBI Taxonomy" id="36643"/>
    <lineage>
        <taxon>Eukaryota</taxon>
        <taxon>Fungi</taxon>
        <taxon>Dikarya</taxon>
        <taxon>Ascomycota</taxon>
        <taxon>Pezizomycotina</taxon>
        <taxon>Eurotiomycetes</taxon>
        <taxon>Eurotiomycetidae</taxon>
        <taxon>Eurotiales</taxon>
        <taxon>Aspergillaceae</taxon>
        <taxon>Aspergillus</taxon>
        <taxon>Aspergillus subgen. Circumdati</taxon>
    </lineage>
</organism>
<dbReference type="Proteomes" id="UP000325780">
    <property type="component" value="Unassembled WGS sequence"/>
</dbReference>
<dbReference type="PROSITE" id="PS50234">
    <property type="entry name" value="VWFA"/>
    <property type="match status" value="1"/>
</dbReference>
<evidence type="ECO:0000256" key="1">
    <source>
        <dbReference type="SAM" id="MobiDB-lite"/>
    </source>
</evidence>
<dbReference type="SUPFAM" id="SSF53300">
    <property type="entry name" value="vWA-like"/>
    <property type="match status" value="1"/>
</dbReference>
<evidence type="ECO:0000259" key="2">
    <source>
        <dbReference type="PROSITE" id="PS50234"/>
    </source>
</evidence>
<proteinExistence type="predicted"/>
<dbReference type="AlphaFoldDB" id="A0A5N6TT03"/>
<sequence>MGHSHSRIRDDPRHSHQPGGSVRSDRHRSLTVYTSAKHVSATPQARGNDPWAPPPYTEQTVATPVVSPLPADDDSPYAFLGIFDTVFLVDDSSSMRYVLGRWSDAEKAIAAIAPVCTKYDQDGIDIYFLNHRAEPYTNVKDPDDVRGIFHSIQPRGCTFVGKRLQDILIPYLCRVEAAASRGQNPSSSVKPLNIIVITDGEFSDDAGSIITQAAQRLDACNAVPWQVGIQFFQIGDDKDAQRYLQELDDELCSKKQNGMRDMVDTVPWKSNAGKTLEAEGILKCVLGAVNRRYDKRSAFS</sequence>
<dbReference type="OrthoDB" id="2142040at2759"/>
<protein>
    <recommendedName>
        <fullName evidence="2">VWFA domain-containing protein</fullName>
    </recommendedName>
</protein>
<feature type="domain" description="VWFA" evidence="2">
    <location>
        <begin position="84"/>
        <end position="248"/>
    </location>
</feature>
<dbReference type="EMBL" id="ML742123">
    <property type="protein sequence ID" value="KAE8149424.1"/>
    <property type="molecule type" value="Genomic_DNA"/>
</dbReference>
<accession>A0A5N6TT03</accession>
<reference evidence="3 4" key="1">
    <citation type="submission" date="2019-04" db="EMBL/GenBank/DDBJ databases">
        <title>Friends and foes A comparative genomics study of 23 Aspergillus species from section Flavi.</title>
        <authorList>
            <consortium name="DOE Joint Genome Institute"/>
            <person name="Kjaerbolling I."/>
            <person name="Vesth T."/>
            <person name="Frisvad J.C."/>
            <person name="Nybo J.L."/>
            <person name="Theobald S."/>
            <person name="Kildgaard S."/>
            <person name="Isbrandt T."/>
            <person name="Kuo A."/>
            <person name="Sato A."/>
            <person name="Lyhne E.K."/>
            <person name="Kogle M.E."/>
            <person name="Wiebenga A."/>
            <person name="Kun R.S."/>
            <person name="Lubbers R.J."/>
            <person name="Makela M.R."/>
            <person name="Barry K."/>
            <person name="Chovatia M."/>
            <person name="Clum A."/>
            <person name="Daum C."/>
            <person name="Haridas S."/>
            <person name="He G."/>
            <person name="LaButti K."/>
            <person name="Lipzen A."/>
            <person name="Mondo S."/>
            <person name="Riley R."/>
            <person name="Salamov A."/>
            <person name="Simmons B.A."/>
            <person name="Magnuson J.K."/>
            <person name="Henrissat B."/>
            <person name="Mortensen U.H."/>
            <person name="Larsen T.O."/>
            <person name="Devries R.P."/>
            <person name="Grigoriev I.V."/>
            <person name="Machida M."/>
            <person name="Baker S.E."/>
            <person name="Andersen M.R."/>
        </authorList>
    </citation>
    <scope>NUCLEOTIDE SEQUENCE [LARGE SCALE GENOMIC DNA]</scope>
    <source>
        <strain evidence="3 4">IBT 18842</strain>
    </source>
</reference>
<name>A0A5N6TT03_ASPAV</name>
<dbReference type="PANTHER" id="PTHR34706:SF1">
    <property type="entry name" value="VWFA DOMAIN-CONTAINING PROTEIN"/>
    <property type="match status" value="1"/>
</dbReference>
<keyword evidence="4" id="KW-1185">Reference proteome</keyword>
<evidence type="ECO:0000313" key="3">
    <source>
        <dbReference type="EMBL" id="KAE8149424.1"/>
    </source>
</evidence>
<gene>
    <name evidence="3" type="ORF">BDV25DRAFT_156338</name>
</gene>
<dbReference type="InterPro" id="IPR036465">
    <property type="entry name" value="vWFA_dom_sf"/>
</dbReference>
<dbReference type="Gene3D" id="3.40.50.410">
    <property type="entry name" value="von Willebrand factor, type A domain"/>
    <property type="match status" value="1"/>
</dbReference>
<dbReference type="PANTHER" id="PTHR34706">
    <property type="entry name" value="SLR1338 PROTEIN"/>
    <property type="match status" value="1"/>
</dbReference>
<evidence type="ECO:0000313" key="4">
    <source>
        <dbReference type="Proteomes" id="UP000325780"/>
    </source>
</evidence>
<dbReference type="InterPro" id="IPR002035">
    <property type="entry name" value="VWF_A"/>
</dbReference>
<feature type="region of interest" description="Disordered" evidence="1">
    <location>
        <begin position="1"/>
        <end position="59"/>
    </location>
</feature>